<dbReference type="InterPro" id="IPR007197">
    <property type="entry name" value="rSAM"/>
</dbReference>
<dbReference type="Pfam" id="PF04055">
    <property type="entry name" value="Radical_SAM"/>
    <property type="match status" value="1"/>
</dbReference>
<dbReference type="EMBL" id="JAMXLY010000006">
    <property type="protein sequence ID" value="MCO6024794.1"/>
    <property type="molecule type" value="Genomic_DNA"/>
</dbReference>
<dbReference type="PIRSF" id="PIRSF004869">
    <property type="entry name" value="PflX_prd"/>
    <property type="match status" value="1"/>
</dbReference>
<feature type="domain" description="Radical SAM core" evidence="8">
    <location>
        <begin position="98"/>
        <end position="318"/>
    </location>
</feature>
<dbReference type="RefSeq" id="WP_252760156.1">
    <property type="nucleotide sequence ID" value="NZ_JAMXLY010000006.1"/>
</dbReference>
<keyword evidence="6" id="KW-0411">Iron-sulfur</keyword>
<evidence type="ECO:0000256" key="3">
    <source>
        <dbReference type="ARBA" id="ARBA00022691"/>
    </source>
</evidence>
<evidence type="ECO:0000313" key="10">
    <source>
        <dbReference type="Proteomes" id="UP001204015"/>
    </source>
</evidence>
<dbReference type="Gene3D" id="3.20.20.70">
    <property type="entry name" value="Aldolase class I"/>
    <property type="match status" value="1"/>
</dbReference>
<keyword evidence="10" id="KW-1185">Reference proteome</keyword>
<dbReference type="SFLD" id="SFLDG01101">
    <property type="entry name" value="Uncharacterised_Radical_SAM_Su"/>
    <property type="match status" value="1"/>
</dbReference>
<evidence type="ECO:0000256" key="6">
    <source>
        <dbReference type="ARBA" id="ARBA00023014"/>
    </source>
</evidence>
<evidence type="ECO:0000256" key="5">
    <source>
        <dbReference type="ARBA" id="ARBA00023004"/>
    </source>
</evidence>
<dbReference type="InterPro" id="IPR027596">
    <property type="entry name" value="AmmeMemoSam_rS"/>
</dbReference>
<evidence type="ECO:0000313" key="9">
    <source>
        <dbReference type="EMBL" id="MCO6024794.1"/>
    </source>
</evidence>
<dbReference type="Proteomes" id="UP001204015">
    <property type="component" value="Unassembled WGS sequence"/>
</dbReference>
<dbReference type="PANTHER" id="PTHR30352:SF5">
    <property type="entry name" value="PYRUVATE FORMATE-LYASE 1-ACTIVATING ENZYME"/>
    <property type="match status" value="1"/>
</dbReference>
<dbReference type="InterPro" id="IPR058240">
    <property type="entry name" value="rSAM_sf"/>
</dbReference>
<name>A0ABT1BUP3_9BACT</name>
<keyword evidence="2" id="KW-0004">4Fe-4S</keyword>
<dbReference type="CDD" id="cd01335">
    <property type="entry name" value="Radical_SAM"/>
    <property type="match status" value="1"/>
</dbReference>
<gene>
    <name evidence="9" type="primary">amrS</name>
    <name evidence="9" type="ORF">NG821_02860</name>
</gene>
<keyword evidence="5" id="KW-0408">Iron</keyword>
<feature type="region of interest" description="Disordered" evidence="7">
    <location>
        <begin position="18"/>
        <end position="43"/>
    </location>
</feature>
<feature type="compositionally biased region" description="Polar residues" evidence="7">
    <location>
        <begin position="30"/>
        <end position="43"/>
    </location>
</feature>
<dbReference type="InterPro" id="IPR013785">
    <property type="entry name" value="Aldolase_TIM"/>
</dbReference>
<reference evidence="9 10" key="1">
    <citation type="submission" date="2022-06" db="EMBL/GenBank/DDBJ databases">
        <title>A taxonomic note on the genus Prevotella: Description of four novel genera and emended description of the genera Hallella and Xylanibacter.</title>
        <authorList>
            <person name="Hitch T.C.A."/>
        </authorList>
    </citation>
    <scope>NUCLEOTIDE SEQUENCE [LARGE SCALE GENOMIC DNA]</scope>
    <source>
        <strain evidence="9 10">DSM 100619</strain>
    </source>
</reference>
<evidence type="ECO:0000259" key="8">
    <source>
        <dbReference type="PROSITE" id="PS51918"/>
    </source>
</evidence>
<dbReference type="InterPro" id="IPR034457">
    <property type="entry name" value="Organic_radical-activating"/>
</dbReference>
<comment type="cofactor">
    <cofactor evidence="1">
        <name>[4Fe-4S] cluster</name>
        <dbReference type="ChEBI" id="CHEBI:49883"/>
    </cofactor>
</comment>
<evidence type="ECO:0000256" key="1">
    <source>
        <dbReference type="ARBA" id="ARBA00001966"/>
    </source>
</evidence>
<dbReference type="PROSITE" id="PS51918">
    <property type="entry name" value="RADICAL_SAM"/>
    <property type="match status" value="1"/>
</dbReference>
<dbReference type="SUPFAM" id="SSF102114">
    <property type="entry name" value="Radical SAM enzymes"/>
    <property type="match status" value="1"/>
</dbReference>
<keyword evidence="4" id="KW-0479">Metal-binding</keyword>
<organism evidence="9 10">
    <name type="scientific">Segatella cerevisiae</name>
    <dbReference type="NCBI Taxonomy" id="2053716"/>
    <lineage>
        <taxon>Bacteria</taxon>
        <taxon>Pseudomonadati</taxon>
        <taxon>Bacteroidota</taxon>
        <taxon>Bacteroidia</taxon>
        <taxon>Bacteroidales</taxon>
        <taxon>Prevotellaceae</taxon>
        <taxon>Segatella</taxon>
    </lineage>
</organism>
<dbReference type="InterPro" id="IPR016431">
    <property type="entry name" value="Pyrv-formate_lyase-activ_prd"/>
</dbReference>
<evidence type="ECO:0000256" key="4">
    <source>
        <dbReference type="ARBA" id="ARBA00022723"/>
    </source>
</evidence>
<dbReference type="SFLD" id="SFLDS00029">
    <property type="entry name" value="Radical_SAM"/>
    <property type="match status" value="1"/>
</dbReference>
<dbReference type="NCBIfam" id="TIGR04337">
    <property type="entry name" value="AmmeMemoSam_rS"/>
    <property type="match status" value="1"/>
</dbReference>
<evidence type="ECO:0000256" key="7">
    <source>
        <dbReference type="SAM" id="MobiDB-lite"/>
    </source>
</evidence>
<proteinExistence type="predicted"/>
<evidence type="ECO:0000256" key="2">
    <source>
        <dbReference type="ARBA" id="ARBA00022485"/>
    </source>
</evidence>
<protein>
    <submittedName>
        <fullName evidence="9">AmmeMemoRadiSam system radical SAM enzyme</fullName>
    </submittedName>
</protein>
<dbReference type="PANTHER" id="PTHR30352">
    <property type="entry name" value="PYRUVATE FORMATE-LYASE-ACTIVATING ENZYME"/>
    <property type="match status" value="1"/>
</dbReference>
<sequence length="319" mass="35626">MLYEAKFYEKLTTPVLSDTENTDKIGNPKETGTLSGEKNKPSGNSVRCLLCPHECRVSDGHTGLCRNRKNINGKLYSVVYGHPCALADDPIEKKPLLQFHPSSRCLSLACPGCNLRCKNCQNFEISQAFPQDVSSAEYSPEAIVKLALKNHLPTIAYTYTEPLTYIEYVHDIAVLAHRHGLYNVLVSAGYINPEPLRWLVPYIDAANIDLKSFSDDIYRKWNGATLNPVLEALKIFLKAGVHLEITNLLIPGVNTDEKLITRLCNWLADNGFADCPLHFSRCFPMFKMADQGPTPLKDMYQAKAIATKAGIKYVYLGNI</sequence>
<keyword evidence="3" id="KW-0949">S-adenosyl-L-methionine</keyword>
<comment type="caution">
    <text evidence="9">The sequence shown here is derived from an EMBL/GenBank/DDBJ whole genome shotgun (WGS) entry which is preliminary data.</text>
</comment>
<accession>A0ABT1BUP3</accession>